<name>A0ACB9B881_ARCLA</name>
<evidence type="ECO:0000313" key="1">
    <source>
        <dbReference type="EMBL" id="KAI3718155.1"/>
    </source>
</evidence>
<reference evidence="1 2" key="2">
    <citation type="journal article" date="2022" name="Mol. Ecol. Resour.">
        <title>The genomes of chicory, endive, great burdock and yacon provide insights into Asteraceae paleo-polyploidization history and plant inulin production.</title>
        <authorList>
            <person name="Fan W."/>
            <person name="Wang S."/>
            <person name="Wang H."/>
            <person name="Wang A."/>
            <person name="Jiang F."/>
            <person name="Liu H."/>
            <person name="Zhao H."/>
            <person name="Xu D."/>
            <person name="Zhang Y."/>
        </authorList>
    </citation>
    <scope>NUCLEOTIDE SEQUENCE [LARGE SCALE GENOMIC DNA]</scope>
    <source>
        <strain evidence="2">cv. Niubang</strain>
    </source>
</reference>
<protein>
    <submittedName>
        <fullName evidence="1">Uncharacterized protein</fullName>
    </submittedName>
</protein>
<gene>
    <name evidence="1" type="ORF">L6452_19008</name>
</gene>
<keyword evidence="2" id="KW-1185">Reference proteome</keyword>
<dbReference type="Proteomes" id="UP001055879">
    <property type="component" value="Linkage Group LG06"/>
</dbReference>
<proteinExistence type="predicted"/>
<accession>A0ACB9B881</accession>
<sequence>MVVNQGHIYGYLDSTYTYFQQAVDEVVFFLEELLRYVYKWLVSLCLLCWISLLKHETQIPSDISNGNR</sequence>
<dbReference type="EMBL" id="CM042052">
    <property type="protein sequence ID" value="KAI3718155.1"/>
    <property type="molecule type" value="Genomic_DNA"/>
</dbReference>
<organism evidence="1 2">
    <name type="scientific">Arctium lappa</name>
    <name type="common">Greater burdock</name>
    <name type="synonym">Lappa major</name>
    <dbReference type="NCBI Taxonomy" id="4217"/>
    <lineage>
        <taxon>Eukaryota</taxon>
        <taxon>Viridiplantae</taxon>
        <taxon>Streptophyta</taxon>
        <taxon>Embryophyta</taxon>
        <taxon>Tracheophyta</taxon>
        <taxon>Spermatophyta</taxon>
        <taxon>Magnoliopsida</taxon>
        <taxon>eudicotyledons</taxon>
        <taxon>Gunneridae</taxon>
        <taxon>Pentapetalae</taxon>
        <taxon>asterids</taxon>
        <taxon>campanulids</taxon>
        <taxon>Asterales</taxon>
        <taxon>Asteraceae</taxon>
        <taxon>Carduoideae</taxon>
        <taxon>Cardueae</taxon>
        <taxon>Arctiinae</taxon>
        <taxon>Arctium</taxon>
    </lineage>
</organism>
<reference evidence="2" key="1">
    <citation type="journal article" date="2022" name="Mol. Ecol. Resour.">
        <title>The genomes of chicory, endive, great burdock and yacon provide insights into Asteraceae palaeo-polyploidization history and plant inulin production.</title>
        <authorList>
            <person name="Fan W."/>
            <person name="Wang S."/>
            <person name="Wang H."/>
            <person name="Wang A."/>
            <person name="Jiang F."/>
            <person name="Liu H."/>
            <person name="Zhao H."/>
            <person name="Xu D."/>
            <person name="Zhang Y."/>
        </authorList>
    </citation>
    <scope>NUCLEOTIDE SEQUENCE [LARGE SCALE GENOMIC DNA]</scope>
    <source>
        <strain evidence="2">cv. Niubang</strain>
    </source>
</reference>
<evidence type="ECO:0000313" key="2">
    <source>
        <dbReference type="Proteomes" id="UP001055879"/>
    </source>
</evidence>
<comment type="caution">
    <text evidence="1">The sequence shown here is derived from an EMBL/GenBank/DDBJ whole genome shotgun (WGS) entry which is preliminary data.</text>
</comment>